<keyword evidence="1" id="KW-0805">Transcription regulation</keyword>
<evidence type="ECO:0000256" key="2">
    <source>
        <dbReference type="ARBA" id="ARBA00023125"/>
    </source>
</evidence>
<evidence type="ECO:0000259" key="4">
    <source>
        <dbReference type="PROSITE" id="PS51000"/>
    </source>
</evidence>
<dbReference type="SUPFAM" id="SSF46785">
    <property type="entry name" value="Winged helix' DNA-binding domain"/>
    <property type="match status" value="1"/>
</dbReference>
<dbReference type="InterPro" id="IPR014036">
    <property type="entry name" value="DeoR-like_C"/>
</dbReference>
<keyword evidence="3" id="KW-0804">Transcription</keyword>
<evidence type="ECO:0000256" key="3">
    <source>
        <dbReference type="ARBA" id="ARBA00023163"/>
    </source>
</evidence>
<dbReference type="InterPro" id="IPR011991">
    <property type="entry name" value="ArsR-like_HTH"/>
</dbReference>
<dbReference type="InterPro" id="IPR036388">
    <property type="entry name" value="WH-like_DNA-bd_sf"/>
</dbReference>
<dbReference type="InterPro" id="IPR018356">
    <property type="entry name" value="Tscrpt_reg_HTH_DeoR_CS"/>
</dbReference>
<dbReference type="GO" id="GO:0003700">
    <property type="term" value="F:DNA-binding transcription factor activity"/>
    <property type="evidence" value="ECO:0007669"/>
    <property type="project" value="InterPro"/>
</dbReference>
<dbReference type="Pfam" id="PF08220">
    <property type="entry name" value="HTH_DeoR"/>
    <property type="match status" value="1"/>
</dbReference>
<dbReference type="GO" id="GO:0003677">
    <property type="term" value="F:DNA binding"/>
    <property type="evidence" value="ECO:0007669"/>
    <property type="project" value="UniProtKB-KW"/>
</dbReference>
<dbReference type="Gene3D" id="3.40.50.1360">
    <property type="match status" value="1"/>
</dbReference>
<dbReference type="RefSeq" id="WP_186886650.1">
    <property type="nucleotide sequence ID" value="NZ_JACONZ010000001.1"/>
</dbReference>
<protein>
    <submittedName>
        <fullName evidence="5">DeoR/GlpR transcriptional regulator</fullName>
    </submittedName>
</protein>
<dbReference type="PANTHER" id="PTHR30363">
    <property type="entry name" value="HTH-TYPE TRANSCRIPTIONAL REGULATOR SRLR-RELATED"/>
    <property type="match status" value="1"/>
</dbReference>
<dbReference type="InterPro" id="IPR050313">
    <property type="entry name" value="Carb_Metab_HTH_regulators"/>
</dbReference>
<dbReference type="InterPro" id="IPR037171">
    <property type="entry name" value="NagB/RpiA_transferase-like"/>
</dbReference>
<dbReference type="PANTHER" id="PTHR30363:SF44">
    <property type="entry name" value="AGA OPERON TRANSCRIPTIONAL REPRESSOR-RELATED"/>
    <property type="match status" value="1"/>
</dbReference>
<dbReference type="AlphaFoldDB" id="A0A923I8N2"/>
<dbReference type="SUPFAM" id="SSF100950">
    <property type="entry name" value="NagB/RpiA/CoA transferase-like"/>
    <property type="match status" value="1"/>
</dbReference>
<comment type="caution">
    <text evidence="5">The sequence shown here is derived from an EMBL/GenBank/DDBJ whole genome shotgun (WGS) entry which is preliminary data.</text>
</comment>
<proteinExistence type="predicted"/>
<evidence type="ECO:0000313" key="6">
    <source>
        <dbReference type="Proteomes" id="UP000659630"/>
    </source>
</evidence>
<keyword evidence="6" id="KW-1185">Reference proteome</keyword>
<dbReference type="CDD" id="cd00090">
    <property type="entry name" value="HTH_ARSR"/>
    <property type="match status" value="1"/>
</dbReference>
<dbReference type="Proteomes" id="UP000659630">
    <property type="component" value="Unassembled WGS sequence"/>
</dbReference>
<keyword evidence="2" id="KW-0238">DNA-binding</keyword>
<dbReference type="InterPro" id="IPR001034">
    <property type="entry name" value="DeoR_HTH"/>
</dbReference>
<dbReference type="PROSITE" id="PS51000">
    <property type="entry name" value="HTH_DEOR_2"/>
    <property type="match status" value="1"/>
</dbReference>
<dbReference type="InterPro" id="IPR036390">
    <property type="entry name" value="WH_DNA-bd_sf"/>
</dbReference>
<evidence type="ECO:0000256" key="1">
    <source>
        <dbReference type="ARBA" id="ARBA00023015"/>
    </source>
</evidence>
<dbReference type="Gene3D" id="1.10.10.10">
    <property type="entry name" value="Winged helix-like DNA-binding domain superfamily/Winged helix DNA-binding domain"/>
    <property type="match status" value="1"/>
</dbReference>
<name>A0A923I8N2_9FIRM</name>
<dbReference type="PRINTS" id="PR00037">
    <property type="entry name" value="HTHLACR"/>
</dbReference>
<dbReference type="SMART" id="SM01134">
    <property type="entry name" value="DeoRC"/>
    <property type="match status" value="1"/>
</dbReference>
<sequence length="252" mass="27866">MNNNRVEQIYKLLQIHEQVSVQDLADLMQVTKTTIRRDLLLMEEKGLVRRRRGYALLPTRDLLTRFNSSDLFQEEKMRIAKKAVRYVTSNTSLALDSGSSVAALVKCLKDDPTIQGLDIVTSSLDIAIATCEQYRVAIPGGFVLAGEQCVGGVDVTDFFHKIHADLVFLGSTGVSNSSGLTVSYPLMCSVKEALVGCATTRIALLDSSKYHSRGLYTFCDFDALDVLITVENEENAPVLEKIARHHVEIVLV</sequence>
<reference evidence="5" key="1">
    <citation type="submission" date="2020-08" db="EMBL/GenBank/DDBJ databases">
        <title>Genome public.</title>
        <authorList>
            <person name="Liu C."/>
            <person name="Sun Q."/>
        </authorList>
    </citation>
    <scope>NUCLEOTIDE SEQUENCE</scope>
    <source>
        <strain evidence="5">BX8</strain>
    </source>
</reference>
<organism evidence="5 6">
    <name type="scientific">Anaerofilum hominis</name>
    <dbReference type="NCBI Taxonomy" id="2763016"/>
    <lineage>
        <taxon>Bacteria</taxon>
        <taxon>Bacillati</taxon>
        <taxon>Bacillota</taxon>
        <taxon>Clostridia</taxon>
        <taxon>Eubacteriales</taxon>
        <taxon>Oscillospiraceae</taxon>
        <taxon>Anaerofilum</taxon>
    </lineage>
</organism>
<evidence type="ECO:0000313" key="5">
    <source>
        <dbReference type="EMBL" id="MBC5580288.1"/>
    </source>
</evidence>
<feature type="domain" description="HTH deoR-type" evidence="4">
    <location>
        <begin position="2"/>
        <end position="57"/>
    </location>
</feature>
<dbReference type="Pfam" id="PF00455">
    <property type="entry name" value="DeoRC"/>
    <property type="match status" value="1"/>
</dbReference>
<dbReference type="PROSITE" id="PS00894">
    <property type="entry name" value="HTH_DEOR_1"/>
    <property type="match status" value="1"/>
</dbReference>
<gene>
    <name evidence="5" type="ORF">H8S23_02095</name>
</gene>
<dbReference type="SMART" id="SM00420">
    <property type="entry name" value="HTH_DEOR"/>
    <property type="match status" value="1"/>
</dbReference>
<accession>A0A923I8N2</accession>
<dbReference type="EMBL" id="JACONZ010000001">
    <property type="protein sequence ID" value="MBC5580288.1"/>
    <property type="molecule type" value="Genomic_DNA"/>
</dbReference>